<evidence type="ECO:0000313" key="4">
    <source>
        <dbReference type="Proteomes" id="UP000053859"/>
    </source>
</evidence>
<reference evidence="3" key="1">
    <citation type="journal article" date="2015" name="Genome Announc.">
        <title>Draft Genome Sequence of Thiostrepton-Producing Streptomyces azureus ATCC 14921.</title>
        <authorList>
            <person name="Sakihara K."/>
            <person name="Maeda J."/>
            <person name="Tashiro K."/>
            <person name="Fujino Y."/>
            <person name="Kuhara S."/>
            <person name="Ohshima T."/>
            <person name="Ogata S."/>
            <person name="Doi K."/>
        </authorList>
    </citation>
    <scope>NUCLEOTIDE SEQUENCE [LARGE SCALE GENOMIC DNA]</scope>
    <source>
        <strain evidence="3">ATCC14921</strain>
    </source>
</reference>
<dbReference type="InterPro" id="IPR011059">
    <property type="entry name" value="Metal-dep_hydrolase_composite"/>
</dbReference>
<dbReference type="SUPFAM" id="SSF51338">
    <property type="entry name" value="Composite domain of metallo-dependent hydrolases"/>
    <property type="match status" value="1"/>
</dbReference>
<keyword evidence="3" id="KW-0449">Lipoprotein</keyword>
<dbReference type="PANTHER" id="PTHR22642:SF2">
    <property type="entry name" value="PROTEIN LONG AFTER FAR-RED 3"/>
    <property type="match status" value="1"/>
</dbReference>
<accession>A0A0K8PCP3</accession>
<dbReference type="InterPro" id="IPR033932">
    <property type="entry name" value="YtcJ-like"/>
</dbReference>
<evidence type="ECO:0000259" key="2">
    <source>
        <dbReference type="Pfam" id="PF07969"/>
    </source>
</evidence>
<evidence type="ECO:0000313" key="3">
    <source>
        <dbReference type="EMBL" id="GAP45666.1"/>
    </source>
</evidence>
<dbReference type="Pfam" id="PF07969">
    <property type="entry name" value="Amidohydro_3"/>
    <property type="match status" value="1"/>
</dbReference>
<dbReference type="PATRIC" id="fig|146537.3.peg.418"/>
<protein>
    <submittedName>
        <fullName evidence="3">Lipoprotein</fullName>
    </submittedName>
</protein>
<dbReference type="EMBL" id="DF968193">
    <property type="protein sequence ID" value="GAP45666.1"/>
    <property type="molecule type" value="Genomic_DNA"/>
</dbReference>
<sequence length="583" mass="61250">MSDTAPASGTPSESDDTSMSDTAPTLVLTGGQVLTVDAGFTVAEGVAVRGRDILAVGSDAEMRALAGPGTRIVELGGRTVLPGINDSHLHGAAYGMTKPPFAIDVGHPAVGSLADIAAAVARAARDVPDGEWIVGLGWDPGYLAECLADPGRFPHRRDLDAVAPGHPVCLTDFSSHMVWANSEALRRCGIDADTAPPPGGVIDHDPDGRPTGILREAAGRLVQAALPAPTLAQRRQAIQNVIRELHSRGITSYTEPGLGPGGAGTLFGGLSTDNWTAYADLAASGELLARVSVLLLPAPMGGSAADVRKGLAELRRPESADPRLLRAIGVKIFGDGVPPNRTAWMNEPYPEGGHGALCVHGDTPALQADELREMIRVAHEAGFQLGVHVTGDRAIDTVVEAFVAADRAAPRPDARHYVIHGDFISPGSLAELAAHGYGVNMNPAIKWTISDLMDEVVGPERSAYQWPVRSALDAGVRVCASSDAPITEPDWRQGVAAMMLRESKASGRASGPEQCVPLADALRAYTATPAWQDFADDWKGTVEPGRAADLCVLDRPLLGLDPHDITKVQVDLTVFDGRVVFER</sequence>
<dbReference type="CDD" id="cd01300">
    <property type="entry name" value="YtcJ_like"/>
    <property type="match status" value="1"/>
</dbReference>
<dbReference type="Proteomes" id="UP000053859">
    <property type="component" value="Unassembled WGS sequence"/>
</dbReference>
<organism evidence="3 4">
    <name type="scientific">Streptomyces azureus</name>
    <dbReference type="NCBI Taxonomy" id="146537"/>
    <lineage>
        <taxon>Bacteria</taxon>
        <taxon>Bacillati</taxon>
        <taxon>Actinomycetota</taxon>
        <taxon>Actinomycetes</taxon>
        <taxon>Kitasatosporales</taxon>
        <taxon>Streptomycetaceae</taxon>
        <taxon>Streptomyces</taxon>
    </lineage>
</organism>
<feature type="domain" description="Amidohydrolase 3" evidence="2">
    <location>
        <begin position="72"/>
        <end position="581"/>
    </location>
</feature>
<dbReference type="Gene3D" id="3.20.20.140">
    <property type="entry name" value="Metal-dependent hydrolases"/>
    <property type="match status" value="1"/>
</dbReference>
<dbReference type="InterPro" id="IPR032466">
    <property type="entry name" value="Metal_Hydrolase"/>
</dbReference>
<dbReference type="PANTHER" id="PTHR22642">
    <property type="entry name" value="IMIDAZOLONEPROPIONASE"/>
    <property type="match status" value="1"/>
</dbReference>
<dbReference type="GO" id="GO:0016810">
    <property type="term" value="F:hydrolase activity, acting on carbon-nitrogen (but not peptide) bonds"/>
    <property type="evidence" value="ECO:0007669"/>
    <property type="project" value="InterPro"/>
</dbReference>
<dbReference type="SUPFAM" id="SSF51556">
    <property type="entry name" value="Metallo-dependent hydrolases"/>
    <property type="match status" value="1"/>
</dbReference>
<feature type="region of interest" description="Disordered" evidence="1">
    <location>
        <begin position="1"/>
        <end position="23"/>
    </location>
</feature>
<proteinExistence type="predicted"/>
<gene>
    <name evidence="3" type="ORF">SAZU_0397</name>
</gene>
<dbReference type="AlphaFoldDB" id="A0A0K8PCP3"/>
<dbReference type="InterPro" id="IPR013108">
    <property type="entry name" value="Amidohydro_3"/>
</dbReference>
<evidence type="ECO:0000256" key="1">
    <source>
        <dbReference type="SAM" id="MobiDB-lite"/>
    </source>
</evidence>
<feature type="compositionally biased region" description="Polar residues" evidence="1">
    <location>
        <begin position="1"/>
        <end position="12"/>
    </location>
</feature>
<keyword evidence="4" id="KW-1185">Reference proteome</keyword>
<dbReference type="Gene3D" id="2.30.40.10">
    <property type="entry name" value="Urease, subunit C, domain 1"/>
    <property type="match status" value="1"/>
</dbReference>
<dbReference type="Gene3D" id="3.10.310.70">
    <property type="match status" value="1"/>
</dbReference>
<name>A0A0K8PCP3_STRAJ</name>